<dbReference type="AlphaFoldDB" id="A0AA97JW91"/>
<organism evidence="7 8">
    <name type="scientific">Eublepharis macularius</name>
    <name type="common">Leopard gecko</name>
    <name type="synonym">Cyrtodactylus macularius</name>
    <dbReference type="NCBI Taxonomy" id="481883"/>
    <lineage>
        <taxon>Eukaryota</taxon>
        <taxon>Metazoa</taxon>
        <taxon>Chordata</taxon>
        <taxon>Craniata</taxon>
        <taxon>Vertebrata</taxon>
        <taxon>Euteleostomi</taxon>
        <taxon>Lepidosauria</taxon>
        <taxon>Squamata</taxon>
        <taxon>Bifurcata</taxon>
        <taxon>Gekkota</taxon>
        <taxon>Eublepharidae</taxon>
        <taxon>Eublepharinae</taxon>
        <taxon>Eublepharis</taxon>
    </lineage>
</organism>
<comment type="subcellular location">
    <subcellularLocation>
        <location evidence="1">Membrane</location>
        <topology evidence="1">Multi-pass membrane protein</topology>
    </subcellularLocation>
</comment>
<evidence type="ECO:0000256" key="4">
    <source>
        <dbReference type="ARBA" id="ARBA00022989"/>
    </source>
</evidence>
<evidence type="ECO:0000256" key="2">
    <source>
        <dbReference type="ARBA" id="ARBA00011030"/>
    </source>
</evidence>
<comment type="similarity">
    <text evidence="2">Belongs to the TMEM54 family.</text>
</comment>
<protein>
    <submittedName>
        <fullName evidence="8">Keratinocyte-associated protein 3 isoform X1</fullName>
    </submittedName>
</protein>
<dbReference type="Pfam" id="PF12304">
    <property type="entry name" value="BCLP"/>
    <property type="match status" value="1"/>
</dbReference>
<gene>
    <name evidence="8" type="primary">KRTCAP3</name>
</gene>
<reference evidence="8" key="1">
    <citation type="submission" date="2025-08" db="UniProtKB">
        <authorList>
            <consortium name="RefSeq"/>
        </authorList>
    </citation>
    <scope>IDENTIFICATION</scope>
    <source>
        <tissue evidence="8">Blood</tissue>
    </source>
</reference>
<evidence type="ECO:0000256" key="3">
    <source>
        <dbReference type="ARBA" id="ARBA00022692"/>
    </source>
</evidence>
<keyword evidence="7" id="KW-1185">Reference proteome</keyword>
<evidence type="ECO:0000313" key="8">
    <source>
        <dbReference type="RefSeq" id="XP_054845445.1"/>
    </source>
</evidence>
<keyword evidence="5 6" id="KW-0472">Membrane</keyword>
<feature type="transmembrane region" description="Helical" evidence="6">
    <location>
        <begin position="59"/>
        <end position="82"/>
    </location>
</feature>
<evidence type="ECO:0000256" key="6">
    <source>
        <dbReference type="SAM" id="Phobius"/>
    </source>
</evidence>
<dbReference type="InterPro" id="IPR020977">
    <property type="entry name" value="Beta-casein-like"/>
</dbReference>
<sequence>MRRGGRGGFDVRHGLQRLMSSGIALVVIGHLNLVLGAIVHGSVLRHVARPDHTITSEYAVANVIAVVSGFLSIATGIVAILVSRNLSHRPLSWTLFVVSLANTLISGACCVGLAVAVSLTIANGGRRLLAGCNSTALPANGHIITECPFDTTRIYDTALVLWLASLIMAAVEAGLSAWCCIASVSLRGIGPFAACYKVVPLQETVPREEAAEEGKGEPHRQLLVEVAEGHI</sequence>
<dbReference type="PANTHER" id="PTHR31258">
    <property type="entry name" value="KERATINOCYTE-ASSOCIATED PROTEIN 3"/>
    <property type="match status" value="1"/>
</dbReference>
<name>A0AA97JW91_EUBMA</name>
<feature type="transmembrane region" description="Helical" evidence="6">
    <location>
        <begin position="21"/>
        <end position="39"/>
    </location>
</feature>
<feature type="transmembrane region" description="Helical" evidence="6">
    <location>
        <begin position="159"/>
        <end position="181"/>
    </location>
</feature>
<proteinExistence type="inferred from homology"/>
<feature type="transmembrane region" description="Helical" evidence="6">
    <location>
        <begin position="94"/>
        <end position="121"/>
    </location>
</feature>
<evidence type="ECO:0000313" key="7">
    <source>
        <dbReference type="Proteomes" id="UP001190640"/>
    </source>
</evidence>
<evidence type="ECO:0000256" key="1">
    <source>
        <dbReference type="ARBA" id="ARBA00004141"/>
    </source>
</evidence>
<accession>A0AA97JW91</accession>
<dbReference type="GO" id="GO:0016020">
    <property type="term" value="C:membrane"/>
    <property type="evidence" value="ECO:0007669"/>
    <property type="project" value="UniProtKB-SubCell"/>
</dbReference>
<dbReference type="KEGG" id="emc:129336362"/>
<keyword evidence="4 6" id="KW-1133">Transmembrane helix</keyword>
<dbReference type="RefSeq" id="XP_054845445.1">
    <property type="nucleotide sequence ID" value="XM_054989470.1"/>
</dbReference>
<keyword evidence="3 6" id="KW-0812">Transmembrane</keyword>
<dbReference type="CTD" id="200634"/>
<evidence type="ECO:0000256" key="5">
    <source>
        <dbReference type="ARBA" id="ARBA00023136"/>
    </source>
</evidence>
<dbReference type="GeneID" id="129336362"/>
<dbReference type="Proteomes" id="UP001190640">
    <property type="component" value="Chromosome 1"/>
</dbReference>
<dbReference type="PANTHER" id="PTHR31258:SF1">
    <property type="entry name" value="KERATINOCYTE-ASSOCIATED PROTEIN 3"/>
    <property type="match status" value="1"/>
</dbReference>